<gene>
    <name evidence="2" type="ORF">HK097_001363</name>
</gene>
<feature type="compositionally biased region" description="Basic and acidic residues" evidence="1">
    <location>
        <begin position="24"/>
        <end position="56"/>
    </location>
</feature>
<dbReference type="AlphaFoldDB" id="A0AAD5SHE8"/>
<protein>
    <submittedName>
        <fullName evidence="2">Uncharacterized protein</fullName>
    </submittedName>
</protein>
<dbReference type="EMBL" id="JADGJD010000127">
    <property type="protein sequence ID" value="KAJ3054582.1"/>
    <property type="molecule type" value="Genomic_DNA"/>
</dbReference>
<organism evidence="2 3">
    <name type="scientific">Rhizophlyctis rosea</name>
    <dbReference type="NCBI Taxonomy" id="64517"/>
    <lineage>
        <taxon>Eukaryota</taxon>
        <taxon>Fungi</taxon>
        <taxon>Fungi incertae sedis</taxon>
        <taxon>Chytridiomycota</taxon>
        <taxon>Chytridiomycota incertae sedis</taxon>
        <taxon>Chytridiomycetes</taxon>
        <taxon>Rhizophlyctidales</taxon>
        <taxon>Rhizophlyctidaceae</taxon>
        <taxon>Rhizophlyctis</taxon>
    </lineage>
</organism>
<dbReference type="Proteomes" id="UP001212841">
    <property type="component" value="Unassembled WGS sequence"/>
</dbReference>
<accession>A0AAD5SHE8</accession>
<proteinExistence type="predicted"/>
<sequence length="371" mass="40073">MSVTGSSLEQARLARLASFGFEAMERERERESASAKERERERPQSAEMLSSRDELQHPGNLNLHSTPANVQLPILPSLAQSSSPQLTLVETYISRLTAPRILVADRAEHVKWEKRGLRELVLKEKLTSRVMELEKVVGELVVEIGKAVDVRTALEREVGERKRTWDKMEPILLSFFRLHSDLTSRRAAHIDQMMLAAAQASMDAKHSNASIYSPADTQGKGPRSRARGRVGALMAAGLASSAFGGRSQMGSREFVMGGALGKSHMGLNEGGGLGGGAGYRSSGLGAQRSSLGLNDGMGSSMGVGGQVKEPSANRDQYRAEFRDAQENESPRSMSMSKGLSTADSSSSLKRGMVGKESLPFSLLVDPADEDS</sequence>
<evidence type="ECO:0000313" key="2">
    <source>
        <dbReference type="EMBL" id="KAJ3054582.1"/>
    </source>
</evidence>
<evidence type="ECO:0000313" key="3">
    <source>
        <dbReference type="Proteomes" id="UP001212841"/>
    </source>
</evidence>
<evidence type="ECO:0000256" key="1">
    <source>
        <dbReference type="SAM" id="MobiDB-lite"/>
    </source>
</evidence>
<name>A0AAD5SHE8_9FUNG</name>
<feature type="compositionally biased region" description="Polar residues" evidence="1">
    <location>
        <begin position="330"/>
        <end position="348"/>
    </location>
</feature>
<reference evidence="2" key="1">
    <citation type="submission" date="2020-05" db="EMBL/GenBank/DDBJ databases">
        <title>Phylogenomic resolution of chytrid fungi.</title>
        <authorList>
            <person name="Stajich J.E."/>
            <person name="Amses K."/>
            <person name="Simmons R."/>
            <person name="Seto K."/>
            <person name="Myers J."/>
            <person name="Bonds A."/>
            <person name="Quandt C.A."/>
            <person name="Barry K."/>
            <person name="Liu P."/>
            <person name="Grigoriev I."/>
            <person name="Longcore J.E."/>
            <person name="James T.Y."/>
        </authorList>
    </citation>
    <scope>NUCLEOTIDE SEQUENCE</scope>
    <source>
        <strain evidence="2">JEL0318</strain>
    </source>
</reference>
<feature type="compositionally biased region" description="Basic and acidic residues" evidence="1">
    <location>
        <begin position="311"/>
        <end position="329"/>
    </location>
</feature>
<feature type="region of interest" description="Disordered" evidence="1">
    <location>
        <begin position="290"/>
        <end position="371"/>
    </location>
</feature>
<keyword evidence="3" id="KW-1185">Reference proteome</keyword>
<feature type="region of interest" description="Disordered" evidence="1">
    <location>
        <begin position="24"/>
        <end position="65"/>
    </location>
</feature>
<comment type="caution">
    <text evidence="2">The sequence shown here is derived from an EMBL/GenBank/DDBJ whole genome shotgun (WGS) entry which is preliminary data.</text>
</comment>